<proteinExistence type="predicted"/>
<feature type="signal peptide" evidence="1">
    <location>
        <begin position="1"/>
        <end position="25"/>
    </location>
</feature>
<dbReference type="EMBL" id="BNJG01000001">
    <property type="protein sequence ID" value="GHO52704.1"/>
    <property type="molecule type" value="Genomic_DNA"/>
</dbReference>
<dbReference type="InterPro" id="IPR052025">
    <property type="entry name" value="Xyloglucanase_GH74"/>
</dbReference>
<keyword evidence="3" id="KW-1185">Reference proteome</keyword>
<dbReference type="PANTHER" id="PTHR43739:SF5">
    <property type="entry name" value="EXO-ALPHA-SIALIDASE"/>
    <property type="match status" value="1"/>
</dbReference>
<name>A0ABQ3UJ29_9CHLR</name>
<dbReference type="PANTHER" id="PTHR43739">
    <property type="entry name" value="XYLOGLUCANASE (EUROFUNG)"/>
    <property type="match status" value="1"/>
</dbReference>
<dbReference type="Proteomes" id="UP000654345">
    <property type="component" value="Unassembled WGS sequence"/>
</dbReference>
<keyword evidence="1" id="KW-0732">Signal</keyword>
<reference evidence="2 3" key="1">
    <citation type="journal article" date="2021" name="Int. J. Syst. Evol. Microbiol.">
        <title>Reticulibacter mediterranei gen. nov., sp. nov., within the new family Reticulibacteraceae fam. nov., and Ktedonospora formicarum gen. nov., sp. nov., Ktedonobacter robiniae sp. nov., Dictyobacter formicarum sp. nov. and Dictyobacter arantiisoli sp. nov., belonging to the class Ktedonobacteria.</title>
        <authorList>
            <person name="Yabe S."/>
            <person name="Zheng Y."/>
            <person name="Wang C.M."/>
            <person name="Sakai Y."/>
            <person name="Abe K."/>
            <person name="Yokota A."/>
            <person name="Donadio S."/>
            <person name="Cavaletti L."/>
            <person name="Monciardini P."/>
        </authorList>
    </citation>
    <scope>NUCLEOTIDE SEQUENCE [LARGE SCALE GENOMIC DNA]</scope>
    <source>
        <strain evidence="2 3">SOSP1-30</strain>
    </source>
</reference>
<evidence type="ECO:0000313" key="3">
    <source>
        <dbReference type="Proteomes" id="UP000654345"/>
    </source>
</evidence>
<dbReference type="CDD" id="cd15482">
    <property type="entry name" value="Sialidase_non-viral"/>
    <property type="match status" value="1"/>
</dbReference>
<feature type="chain" id="PRO_5045283866" description="Sortilin N-terminal domain-containing protein" evidence="1">
    <location>
        <begin position="26"/>
        <end position="360"/>
    </location>
</feature>
<dbReference type="Gene3D" id="2.130.10.10">
    <property type="entry name" value="YVTN repeat-like/Quinoprotein amine dehydrogenase"/>
    <property type="match status" value="3"/>
</dbReference>
<sequence>MSWGNRRFRRWLPLSLCILMALVLASCSGTGNDTTTSNAQTAQKVNVFGTAANHPHSLLAFANHTLLLATHYGLFRTTDDGTSWKMVAGGAGQAMEGLMSYSMVSSPVDPQRVYVLAQPTDKSSKGTPGLYTSSDQGQTWQLSISAKKLTPSTLFLAQAGTTSANEVYVYINTLGSHGLLVSQDRGKNFQAAGELPFGSLSSLLALPGEKHVLLAGSSDGLARSEDGGQHWTKLQNTGGVYELATGGNDGPIYASGDDGVYASQDHGKTFQQVYSAAAINSLSVSSQQPLTLYGKTGTSLYRSSDGGKSWSKLPPLQGNYFNVVAHPGNAGEVYISLSYPVAIYRFDQSSQHWASLTPKN</sequence>
<accession>A0ABQ3UJ29</accession>
<organism evidence="2 3">
    <name type="scientific">Ktedonobacter robiniae</name>
    <dbReference type="NCBI Taxonomy" id="2778365"/>
    <lineage>
        <taxon>Bacteria</taxon>
        <taxon>Bacillati</taxon>
        <taxon>Chloroflexota</taxon>
        <taxon>Ktedonobacteria</taxon>
        <taxon>Ktedonobacterales</taxon>
        <taxon>Ktedonobacteraceae</taxon>
        <taxon>Ktedonobacter</taxon>
    </lineage>
</organism>
<dbReference type="RefSeq" id="WP_201369581.1">
    <property type="nucleotide sequence ID" value="NZ_BNJG01000001.1"/>
</dbReference>
<evidence type="ECO:0000256" key="1">
    <source>
        <dbReference type="SAM" id="SignalP"/>
    </source>
</evidence>
<dbReference type="InterPro" id="IPR002860">
    <property type="entry name" value="BNR_rpt"/>
</dbReference>
<evidence type="ECO:0008006" key="4">
    <source>
        <dbReference type="Google" id="ProtNLM"/>
    </source>
</evidence>
<dbReference type="SUPFAM" id="SSF110296">
    <property type="entry name" value="Oligoxyloglucan reducing end-specific cellobiohydrolase"/>
    <property type="match status" value="1"/>
</dbReference>
<dbReference type="PROSITE" id="PS51257">
    <property type="entry name" value="PROKAR_LIPOPROTEIN"/>
    <property type="match status" value="1"/>
</dbReference>
<dbReference type="InterPro" id="IPR015943">
    <property type="entry name" value="WD40/YVTN_repeat-like_dom_sf"/>
</dbReference>
<evidence type="ECO:0000313" key="2">
    <source>
        <dbReference type="EMBL" id="GHO52704.1"/>
    </source>
</evidence>
<comment type="caution">
    <text evidence="2">The sequence shown here is derived from an EMBL/GenBank/DDBJ whole genome shotgun (WGS) entry which is preliminary data.</text>
</comment>
<protein>
    <recommendedName>
        <fullName evidence="4">Sortilin N-terminal domain-containing protein</fullName>
    </recommendedName>
</protein>
<gene>
    <name evidence="2" type="ORF">KSB_11790</name>
</gene>
<dbReference type="Pfam" id="PF02012">
    <property type="entry name" value="BNR"/>
    <property type="match status" value="1"/>
</dbReference>